<dbReference type="Proteomes" id="UP000005446">
    <property type="component" value="Unassembled WGS sequence"/>
</dbReference>
<gene>
    <name evidence="1" type="ORF">M7I_1012</name>
</gene>
<evidence type="ECO:0000313" key="1">
    <source>
        <dbReference type="EMBL" id="EHL03038.1"/>
    </source>
</evidence>
<dbReference type="AlphaFoldDB" id="H0EEX5"/>
<reference evidence="1 2" key="1">
    <citation type="journal article" date="2012" name="Eukaryot. Cell">
        <title>Genome sequence of the fungus Glarea lozoyensis: the first genome sequence of a species from the Helotiaceae family.</title>
        <authorList>
            <person name="Youssar L."/>
            <person name="Gruening B.A."/>
            <person name="Erxleben A."/>
            <person name="Guenther S."/>
            <person name="Huettel W."/>
        </authorList>
    </citation>
    <scope>NUCLEOTIDE SEQUENCE [LARGE SCALE GENOMIC DNA]</scope>
    <source>
        <strain evidence="2">ATCC 74030 / MF5533</strain>
    </source>
</reference>
<accession>H0EEX5</accession>
<organism evidence="1 2">
    <name type="scientific">Glarea lozoyensis (strain ATCC 74030 / MF5533)</name>
    <dbReference type="NCBI Taxonomy" id="1104152"/>
    <lineage>
        <taxon>Eukaryota</taxon>
        <taxon>Fungi</taxon>
        <taxon>Dikarya</taxon>
        <taxon>Ascomycota</taxon>
        <taxon>Pezizomycotina</taxon>
        <taxon>Leotiomycetes</taxon>
        <taxon>Helotiales</taxon>
        <taxon>Helotiaceae</taxon>
        <taxon>Glarea</taxon>
    </lineage>
</organism>
<dbReference type="HOGENOM" id="CLU_3359817_0_0_1"/>
<evidence type="ECO:0000313" key="2">
    <source>
        <dbReference type="Proteomes" id="UP000005446"/>
    </source>
</evidence>
<dbReference type="InParanoid" id="H0EEX5"/>
<keyword evidence="2" id="KW-1185">Reference proteome</keyword>
<protein>
    <submittedName>
        <fullName evidence="1">Uncharacterized protein</fullName>
    </submittedName>
</protein>
<proteinExistence type="predicted"/>
<dbReference type="EMBL" id="AGUE01000016">
    <property type="protein sequence ID" value="EHL03038.1"/>
    <property type="molecule type" value="Genomic_DNA"/>
</dbReference>
<name>H0EEX5_GLAL7</name>
<comment type="caution">
    <text evidence="1">The sequence shown here is derived from an EMBL/GenBank/DDBJ whole genome shotgun (WGS) entry which is preliminary data.</text>
</comment>
<sequence>MKLRFRGIFPNSFYNVIRLSINSLNMQKSRSPMPPA</sequence>